<comment type="caution">
    <text evidence="1">The sequence shown here is derived from an EMBL/GenBank/DDBJ whole genome shotgun (WGS) entry which is preliminary data.</text>
</comment>
<name>A0A5C6CCZ7_9BACT</name>
<sequence length="88" mass="9728">MPICQSKFIGDLNLALMEGANILENPSLVDLKLLLGNASDRTGLFTDAHSFNQVLLSPLDFANELNSEVRGVYLAKWKDAQQALKEDH</sequence>
<proteinExistence type="predicted"/>
<evidence type="ECO:0000313" key="2">
    <source>
        <dbReference type="Proteomes" id="UP000318437"/>
    </source>
</evidence>
<accession>A0A5C6CCZ7</accession>
<dbReference type="EMBL" id="SJPS01000011">
    <property type="protein sequence ID" value="TWU21246.1"/>
    <property type="molecule type" value="Genomic_DNA"/>
</dbReference>
<gene>
    <name evidence="1" type="ORF">Pla144_46550</name>
</gene>
<keyword evidence="2" id="KW-1185">Reference proteome</keyword>
<dbReference type="Proteomes" id="UP000318437">
    <property type="component" value="Unassembled WGS sequence"/>
</dbReference>
<reference evidence="1 2" key="1">
    <citation type="submission" date="2019-02" db="EMBL/GenBank/DDBJ databases">
        <title>Deep-cultivation of Planctomycetes and their phenomic and genomic characterization uncovers novel biology.</title>
        <authorList>
            <person name="Wiegand S."/>
            <person name="Jogler M."/>
            <person name="Boedeker C."/>
            <person name="Pinto D."/>
            <person name="Vollmers J."/>
            <person name="Rivas-Marin E."/>
            <person name="Kohn T."/>
            <person name="Peeters S.H."/>
            <person name="Heuer A."/>
            <person name="Rast P."/>
            <person name="Oberbeckmann S."/>
            <person name="Bunk B."/>
            <person name="Jeske O."/>
            <person name="Meyerdierks A."/>
            <person name="Storesund J.E."/>
            <person name="Kallscheuer N."/>
            <person name="Luecker S."/>
            <person name="Lage O.M."/>
            <person name="Pohl T."/>
            <person name="Merkel B.J."/>
            <person name="Hornburger P."/>
            <person name="Mueller R.-W."/>
            <person name="Bruemmer F."/>
            <person name="Labrenz M."/>
            <person name="Spormann A.M."/>
            <person name="Op Den Camp H."/>
            <person name="Overmann J."/>
            <person name="Amann R."/>
            <person name="Jetten M.S.M."/>
            <person name="Mascher T."/>
            <person name="Medema M.H."/>
            <person name="Devos D.P."/>
            <person name="Kaster A.-K."/>
            <person name="Ovreas L."/>
            <person name="Rohde M."/>
            <person name="Galperin M.Y."/>
            <person name="Jogler C."/>
        </authorList>
    </citation>
    <scope>NUCLEOTIDE SEQUENCE [LARGE SCALE GENOMIC DNA]</scope>
    <source>
        <strain evidence="1 2">Pla144</strain>
    </source>
</reference>
<organism evidence="1 2">
    <name type="scientific">Bythopirellula polymerisocia</name>
    <dbReference type="NCBI Taxonomy" id="2528003"/>
    <lineage>
        <taxon>Bacteria</taxon>
        <taxon>Pseudomonadati</taxon>
        <taxon>Planctomycetota</taxon>
        <taxon>Planctomycetia</taxon>
        <taxon>Pirellulales</taxon>
        <taxon>Lacipirellulaceae</taxon>
        <taxon>Bythopirellula</taxon>
    </lineage>
</organism>
<evidence type="ECO:0000313" key="1">
    <source>
        <dbReference type="EMBL" id="TWU21246.1"/>
    </source>
</evidence>
<dbReference type="RefSeq" id="WP_146452889.1">
    <property type="nucleotide sequence ID" value="NZ_SJPS01000011.1"/>
</dbReference>
<dbReference type="AlphaFoldDB" id="A0A5C6CCZ7"/>
<protein>
    <submittedName>
        <fullName evidence="1">Uncharacterized protein</fullName>
    </submittedName>
</protein>